<feature type="compositionally biased region" description="Polar residues" evidence="1">
    <location>
        <begin position="534"/>
        <end position="546"/>
    </location>
</feature>
<evidence type="ECO:0000259" key="3">
    <source>
        <dbReference type="PROSITE" id="PS50003"/>
    </source>
</evidence>
<dbReference type="Gene3D" id="2.30.29.30">
    <property type="entry name" value="Pleckstrin-homology domain (PH domain)/Phosphotyrosine-binding domain (PTB)"/>
    <property type="match status" value="1"/>
</dbReference>
<feature type="compositionally biased region" description="Low complexity" evidence="1">
    <location>
        <begin position="588"/>
        <end position="602"/>
    </location>
</feature>
<dbReference type="AlphaFoldDB" id="A0A9D3SI90"/>
<organism evidence="5 6">
    <name type="scientific">Hemibagrus wyckioides</name>
    <dbReference type="NCBI Taxonomy" id="337641"/>
    <lineage>
        <taxon>Eukaryota</taxon>
        <taxon>Metazoa</taxon>
        <taxon>Chordata</taxon>
        <taxon>Craniata</taxon>
        <taxon>Vertebrata</taxon>
        <taxon>Euteleostomi</taxon>
        <taxon>Actinopterygii</taxon>
        <taxon>Neopterygii</taxon>
        <taxon>Teleostei</taxon>
        <taxon>Ostariophysi</taxon>
        <taxon>Siluriformes</taxon>
        <taxon>Bagridae</taxon>
        <taxon>Hemibagrus</taxon>
    </lineage>
</organism>
<protein>
    <recommendedName>
        <fullName evidence="7">Rho guanine nucleotide exchange factor 39</fullName>
    </recommendedName>
</protein>
<comment type="caution">
    <text evidence="5">The sequence shown here is derived from an EMBL/GenBank/DDBJ whole genome shotgun (WGS) entry which is preliminary data.</text>
</comment>
<sequence length="602" mass="68501">MITRSLRSGPSGTRRRSKAGFVQFLPALLLLPVSVQFTDAGVDGRTFGTAAASVCRRGFWRPNESQPLRARCLACKLRDGVCSCRLGSRTHTPAMSTIPMVRSFQHIQSNFQKCFATSIKNKFKYNREPIEIDANPEIPKLAKKTAWIQFEKDTHCVRIKETRPLVWSRYLPWTAMSFSPSPCVPTGVRSIQEQRERWDRKRKRTGRELVQSEQRYCEKLDLITTYFVEILKAKGTLRQDIRESIFSSIKSIHLVNQTLLGHLEDSNFGVGFDQFCPHLHFYTTYVDNFQAAKKTLAVQLKKNKAFRRFKKLQEARPEFHKLKLEDLLPLPLKRIQQYNNFLRDLTENTSPDNPEFQQLSRAVSAVSEVAQRIQDNARSHENHLQLQRVQKLLKGRKTRLLAPGRWYIREGWLKTVPPKGTETKPKMFFLFSDILIQAKRCSPMHPTNGDKLACQRIFPLSECTVDKVFGHTKSQGGLISLTFSNAKLLLMSSHQEDINDWYRSLCLAIGKLKTKSTVVHRREELLRPPLRAATHSQQSAPASSQTHSRKRAMASEQGTESSSNNYRPPAGESAGSASKKIKLSEAPSGRSQESSGSSCVIL</sequence>
<dbReference type="PANTHER" id="PTHR47056:SF1">
    <property type="entry name" value="RHO GUANINE NUCLEOTIDE EXCHANGE FACTOR 39"/>
    <property type="match status" value="1"/>
</dbReference>
<feature type="domain" description="DH" evidence="4">
    <location>
        <begin position="201"/>
        <end position="376"/>
    </location>
</feature>
<dbReference type="InterPro" id="IPR011993">
    <property type="entry name" value="PH-like_dom_sf"/>
</dbReference>
<evidence type="ECO:0000259" key="4">
    <source>
        <dbReference type="PROSITE" id="PS50010"/>
    </source>
</evidence>
<dbReference type="GO" id="GO:0005085">
    <property type="term" value="F:guanyl-nucleotide exchange factor activity"/>
    <property type="evidence" value="ECO:0007669"/>
    <property type="project" value="InterPro"/>
</dbReference>
<feature type="domain" description="PH" evidence="3">
    <location>
        <begin position="406"/>
        <end position="510"/>
    </location>
</feature>
<feature type="region of interest" description="Disordered" evidence="1">
    <location>
        <begin position="527"/>
        <end position="602"/>
    </location>
</feature>
<reference evidence="5 6" key="1">
    <citation type="submission" date="2021-06" db="EMBL/GenBank/DDBJ databases">
        <title>Chromosome-level genome assembly of the red-tail catfish (Hemibagrus wyckioides).</title>
        <authorList>
            <person name="Shao F."/>
        </authorList>
    </citation>
    <scope>NUCLEOTIDE SEQUENCE [LARGE SCALE GENOMIC DNA]</scope>
    <source>
        <strain evidence="5">EC202008001</strain>
        <tissue evidence="5">Blood</tissue>
    </source>
</reference>
<dbReference type="Gene3D" id="1.20.900.10">
    <property type="entry name" value="Dbl homology (DH) domain"/>
    <property type="match status" value="1"/>
</dbReference>
<keyword evidence="6" id="KW-1185">Reference proteome</keyword>
<dbReference type="Proteomes" id="UP000824219">
    <property type="component" value="Linkage Group LG19"/>
</dbReference>
<dbReference type="PROSITE" id="PS50003">
    <property type="entry name" value="PH_DOMAIN"/>
    <property type="match status" value="1"/>
</dbReference>
<dbReference type="SUPFAM" id="SSF50729">
    <property type="entry name" value="PH domain-like"/>
    <property type="match status" value="1"/>
</dbReference>
<evidence type="ECO:0000313" key="6">
    <source>
        <dbReference type="Proteomes" id="UP000824219"/>
    </source>
</evidence>
<evidence type="ECO:0008006" key="7">
    <source>
        <dbReference type="Google" id="ProtNLM"/>
    </source>
</evidence>
<accession>A0A9D3SI90</accession>
<dbReference type="SMART" id="SM00233">
    <property type="entry name" value="PH"/>
    <property type="match status" value="1"/>
</dbReference>
<feature type="compositionally biased region" description="Polar residues" evidence="1">
    <location>
        <begin position="556"/>
        <end position="566"/>
    </location>
</feature>
<name>A0A9D3SI90_9TELE</name>
<dbReference type="InterPro" id="IPR000219">
    <property type="entry name" value="DH_dom"/>
</dbReference>
<dbReference type="Pfam" id="PF00621">
    <property type="entry name" value="RhoGEF"/>
    <property type="match status" value="1"/>
</dbReference>
<evidence type="ECO:0000256" key="2">
    <source>
        <dbReference type="SAM" id="SignalP"/>
    </source>
</evidence>
<dbReference type="OrthoDB" id="660555at2759"/>
<dbReference type="InterPro" id="IPR001849">
    <property type="entry name" value="PH_domain"/>
</dbReference>
<dbReference type="InterPro" id="IPR042987">
    <property type="entry name" value="ARHGEF39"/>
</dbReference>
<dbReference type="SMART" id="SM00325">
    <property type="entry name" value="RhoGEF"/>
    <property type="match status" value="1"/>
</dbReference>
<dbReference type="PROSITE" id="PS50010">
    <property type="entry name" value="DH_2"/>
    <property type="match status" value="1"/>
</dbReference>
<proteinExistence type="predicted"/>
<evidence type="ECO:0000313" key="5">
    <source>
        <dbReference type="EMBL" id="KAG7320403.1"/>
    </source>
</evidence>
<dbReference type="EMBL" id="JAHKSW010000019">
    <property type="protein sequence ID" value="KAG7320403.1"/>
    <property type="molecule type" value="Genomic_DNA"/>
</dbReference>
<gene>
    <name evidence="5" type="ORF">KOW79_016256</name>
</gene>
<evidence type="ECO:0000256" key="1">
    <source>
        <dbReference type="SAM" id="MobiDB-lite"/>
    </source>
</evidence>
<dbReference type="SUPFAM" id="SSF48065">
    <property type="entry name" value="DBL homology domain (DH-domain)"/>
    <property type="match status" value="1"/>
</dbReference>
<dbReference type="PANTHER" id="PTHR47056">
    <property type="entry name" value="RHO GUANINE NUCLEOTIDE EXCHANGE FACTOR 39"/>
    <property type="match status" value="1"/>
</dbReference>
<keyword evidence="2" id="KW-0732">Signal</keyword>
<feature type="signal peptide" evidence="2">
    <location>
        <begin position="1"/>
        <end position="40"/>
    </location>
</feature>
<feature type="chain" id="PRO_5039150145" description="Rho guanine nucleotide exchange factor 39" evidence="2">
    <location>
        <begin position="41"/>
        <end position="602"/>
    </location>
</feature>
<dbReference type="GO" id="GO:0030335">
    <property type="term" value="P:positive regulation of cell migration"/>
    <property type="evidence" value="ECO:0007669"/>
    <property type="project" value="TreeGrafter"/>
</dbReference>
<dbReference type="GO" id="GO:0005886">
    <property type="term" value="C:plasma membrane"/>
    <property type="evidence" value="ECO:0007669"/>
    <property type="project" value="TreeGrafter"/>
</dbReference>
<dbReference type="CDD" id="cd00160">
    <property type="entry name" value="RhoGEF"/>
    <property type="match status" value="1"/>
</dbReference>
<dbReference type="InterPro" id="IPR035899">
    <property type="entry name" value="DBL_dom_sf"/>
</dbReference>